<dbReference type="GO" id="GO:0005524">
    <property type="term" value="F:ATP binding"/>
    <property type="evidence" value="ECO:0007669"/>
    <property type="project" value="InterPro"/>
</dbReference>
<dbReference type="AlphaFoldDB" id="A0A7W7T3X9"/>
<dbReference type="PANTHER" id="PTHR43394:SF1">
    <property type="entry name" value="ATP-BINDING CASSETTE SUB-FAMILY B MEMBER 10, MITOCHONDRIAL"/>
    <property type="match status" value="1"/>
</dbReference>
<evidence type="ECO:0000313" key="3">
    <source>
        <dbReference type="Proteomes" id="UP000542674"/>
    </source>
</evidence>
<evidence type="ECO:0000313" key="2">
    <source>
        <dbReference type="EMBL" id="MBB4966084.1"/>
    </source>
</evidence>
<reference evidence="2 3" key="1">
    <citation type="submission" date="2020-08" db="EMBL/GenBank/DDBJ databases">
        <title>Sequencing the genomes of 1000 actinobacteria strains.</title>
        <authorList>
            <person name="Klenk H.-P."/>
        </authorList>
    </citation>
    <scope>NUCLEOTIDE SEQUENCE [LARGE SCALE GENOMIC DNA]</scope>
    <source>
        <strain evidence="2 3">DSM 45084</strain>
    </source>
</reference>
<sequence length="100" mass="10578">MGRVVDLPGFADLPWDRPVGEGGSELSGGQRQRVASARALVADRDVLVLHDPPTSGDSVTEAAPARAVRRLRHGRTTLLLCSSPALLAVADRVVAVEDRT</sequence>
<accession>A0A7W7T3X9</accession>
<dbReference type="Proteomes" id="UP000542674">
    <property type="component" value="Unassembled WGS sequence"/>
</dbReference>
<organism evidence="2 3">
    <name type="scientific">Saccharothrix violaceirubra</name>
    <dbReference type="NCBI Taxonomy" id="413306"/>
    <lineage>
        <taxon>Bacteria</taxon>
        <taxon>Bacillati</taxon>
        <taxon>Actinomycetota</taxon>
        <taxon>Actinomycetes</taxon>
        <taxon>Pseudonocardiales</taxon>
        <taxon>Pseudonocardiaceae</taxon>
        <taxon>Saccharothrix</taxon>
    </lineage>
</organism>
<dbReference type="PANTHER" id="PTHR43394">
    <property type="entry name" value="ATP-DEPENDENT PERMEASE MDL1, MITOCHONDRIAL"/>
    <property type="match status" value="1"/>
</dbReference>
<comment type="caution">
    <text evidence="2">The sequence shown here is derived from an EMBL/GenBank/DDBJ whole genome shotgun (WGS) entry which is preliminary data.</text>
</comment>
<dbReference type="InterPro" id="IPR027417">
    <property type="entry name" value="P-loop_NTPase"/>
</dbReference>
<dbReference type="EMBL" id="JACHJS010000001">
    <property type="protein sequence ID" value="MBB4966084.1"/>
    <property type="molecule type" value="Genomic_DNA"/>
</dbReference>
<dbReference type="GO" id="GO:0016887">
    <property type="term" value="F:ATP hydrolysis activity"/>
    <property type="evidence" value="ECO:0007669"/>
    <property type="project" value="InterPro"/>
</dbReference>
<keyword evidence="3" id="KW-1185">Reference proteome</keyword>
<dbReference type="SUPFAM" id="SSF52540">
    <property type="entry name" value="P-loop containing nucleoside triphosphate hydrolases"/>
    <property type="match status" value="1"/>
</dbReference>
<dbReference type="GO" id="GO:0015421">
    <property type="term" value="F:ABC-type oligopeptide transporter activity"/>
    <property type="evidence" value="ECO:0007669"/>
    <property type="project" value="TreeGrafter"/>
</dbReference>
<dbReference type="Gene3D" id="3.40.50.300">
    <property type="entry name" value="P-loop containing nucleotide triphosphate hydrolases"/>
    <property type="match status" value="1"/>
</dbReference>
<feature type="domain" description="ABC transporter" evidence="1">
    <location>
        <begin position="15"/>
        <end position="52"/>
    </location>
</feature>
<protein>
    <submittedName>
        <fullName evidence="2">ABC-type multidrug transport system fused ATPase/permease subunit</fullName>
    </submittedName>
</protein>
<dbReference type="InterPro" id="IPR039421">
    <property type="entry name" value="Type_1_exporter"/>
</dbReference>
<gene>
    <name evidence="2" type="ORF">F4559_003443</name>
</gene>
<dbReference type="RefSeq" id="WP_184669891.1">
    <property type="nucleotide sequence ID" value="NZ_BAABAI010000005.1"/>
</dbReference>
<dbReference type="Pfam" id="PF00005">
    <property type="entry name" value="ABC_tran"/>
    <property type="match status" value="1"/>
</dbReference>
<name>A0A7W7T3X9_9PSEU</name>
<evidence type="ECO:0000259" key="1">
    <source>
        <dbReference type="Pfam" id="PF00005"/>
    </source>
</evidence>
<proteinExistence type="predicted"/>
<dbReference type="InterPro" id="IPR003439">
    <property type="entry name" value="ABC_transporter-like_ATP-bd"/>
</dbReference>